<keyword evidence="4" id="KW-0238">DNA-binding</keyword>
<dbReference type="InterPro" id="IPR007627">
    <property type="entry name" value="RNA_pol_sigma70_r2"/>
</dbReference>
<dbReference type="RefSeq" id="WP_117493629.1">
    <property type="nucleotide sequence ID" value="NZ_CALBAT010000022.1"/>
</dbReference>
<dbReference type="GO" id="GO:0016987">
    <property type="term" value="F:sigma factor activity"/>
    <property type="evidence" value="ECO:0007669"/>
    <property type="project" value="UniProtKB-KW"/>
</dbReference>
<sequence length="178" mass="21341">MDEIVFNDIYDKYVNPVWRTALYYSGNQTDAEEITQLTFIQLLISYETIQNKDAIEAWLLTTARRLVYSRKRKAKLETPMCDVELAGRLEKETPGSDELIFMQEHRRKDIEFTNTMLEELYRHNSKWYEAVVRAYALEIPQKQIAEEMGIRLEAFQSMLFRAKKWIKTKYEADYREMK</sequence>
<gene>
    <name evidence="7" type="ORF">DW016_11255</name>
</gene>
<dbReference type="NCBIfam" id="TIGR02937">
    <property type="entry name" value="sigma70-ECF"/>
    <property type="match status" value="1"/>
</dbReference>
<evidence type="ECO:0000259" key="6">
    <source>
        <dbReference type="Pfam" id="PF04542"/>
    </source>
</evidence>
<proteinExistence type="inferred from homology"/>
<keyword evidence="3" id="KW-0731">Sigma factor</keyword>
<dbReference type="OrthoDB" id="9789355at2"/>
<feature type="domain" description="RNA polymerase sigma-70 region 2" evidence="6">
    <location>
        <begin position="9"/>
        <end position="75"/>
    </location>
</feature>
<comment type="caution">
    <text evidence="7">The sequence shown here is derived from an EMBL/GenBank/DDBJ whole genome shotgun (WGS) entry which is preliminary data.</text>
</comment>
<dbReference type="AlphaFoldDB" id="A0A3E3K0A9"/>
<keyword evidence="5" id="KW-0804">Transcription</keyword>
<reference evidence="7 8" key="1">
    <citation type="submission" date="2018-08" db="EMBL/GenBank/DDBJ databases">
        <title>A genome reference for cultivated species of the human gut microbiota.</title>
        <authorList>
            <person name="Zou Y."/>
            <person name="Xue W."/>
            <person name="Luo G."/>
        </authorList>
    </citation>
    <scope>NUCLEOTIDE SEQUENCE [LARGE SCALE GENOMIC DNA]</scope>
    <source>
        <strain evidence="7 8">AF37-2AT</strain>
    </source>
</reference>
<evidence type="ECO:0000256" key="4">
    <source>
        <dbReference type="ARBA" id="ARBA00023125"/>
    </source>
</evidence>
<dbReference type="Pfam" id="PF04542">
    <property type="entry name" value="Sigma70_r2"/>
    <property type="match status" value="1"/>
</dbReference>
<dbReference type="Gene3D" id="1.10.1740.10">
    <property type="match status" value="1"/>
</dbReference>
<dbReference type="Proteomes" id="UP000261080">
    <property type="component" value="Unassembled WGS sequence"/>
</dbReference>
<keyword evidence="8" id="KW-1185">Reference proteome</keyword>
<dbReference type="Gene3D" id="1.10.10.10">
    <property type="entry name" value="Winged helix-like DNA-binding domain superfamily/Winged helix DNA-binding domain"/>
    <property type="match status" value="1"/>
</dbReference>
<evidence type="ECO:0000313" key="8">
    <source>
        <dbReference type="Proteomes" id="UP000261080"/>
    </source>
</evidence>
<accession>A0A3E3K0A9</accession>
<dbReference type="PANTHER" id="PTHR43133">
    <property type="entry name" value="RNA POLYMERASE ECF-TYPE SIGMA FACTO"/>
    <property type="match status" value="1"/>
</dbReference>
<dbReference type="InterPro" id="IPR013324">
    <property type="entry name" value="RNA_pol_sigma_r3/r4-like"/>
</dbReference>
<evidence type="ECO:0000256" key="2">
    <source>
        <dbReference type="ARBA" id="ARBA00023015"/>
    </source>
</evidence>
<evidence type="ECO:0000256" key="5">
    <source>
        <dbReference type="ARBA" id="ARBA00023163"/>
    </source>
</evidence>
<dbReference type="SUPFAM" id="SSF88946">
    <property type="entry name" value="Sigma2 domain of RNA polymerase sigma factors"/>
    <property type="match status" value="1"/>
</dbReference>
<evidence type="ECO:0000313" key="7">
    <source>
        <dbReference type="EMBL" id="RGE86066.1"/>
    </source>
</evidence>
<organism evidence="7 8">
    <name type="scientific">Sellimonas intestinalis</name>
    <dbReference type="NCBI Taxonomy" id="1653434"/>
    <lineage>
        <taxon>Bacteria</taxon>
        <taxon>Bacillati</taxon>
        <taxon>Bacillota</taxon>
        <taxon>Clostridia</taxon>
        <taxon>Lachnospirales</taxon>
        <taxon>Lachnospiraceae</taxon>
        <taxon>Sellimonas</taxon>
    </lineage>
</organism>
<dbReference type="PANTHER" id="PTHR43133:SF8">
    <property type="entry name" value="RNA POLYMERASE SIGMA FACTOR HI_1459-RELATED"/>
    <property type="match status" value="1"/>
</dbReference>
<dbReference type="SUPFAM" id="SSF88659">
    <property type="entry name" value="Sigma3 and sigma4 domains of RNA polymerase sigma factors"/>
    <property type="match status" value="1"/>
</dbReference>
<dbReference type="InterPro" id="IPR013325">
    <property type="entry name" value="RNA_pol_sigma_r2"/>
</dbReference>
<dbReference type="InterPro" id="IPR039425">
    <property type="entry name" value="RNA_pol_sigma-70-like"/>
</dbReference>
<name>A0A3E3K0A9_9FIRM</name>
<dbReference type="InterPro" id="IPR036388">
    <property type="entry name" value="WH-like_DNA-bd_sf"/>
</dbReference>
<dbReference type="GO" id="GO:0006352">
    <property type="term" value="P:DNA-templated transcription initiation"/>
    <property type="evidence" value="ECO:0007669"/>
    <property type="project" value="InterPro"/>
</dbReference>
<evidence type="ECO:0000256" key="3">
    <source>
        <dbReference type="ARBA" id="ARBA00023082"/>
    </source>
</evidence>
<dbReference type="InterPro" id="IPR014284">
    <property type="entry name" value="RNA_pol_sigma-70_dom"/>
</dbReference>
<comment type="similarity">
    <text evidence="1">Belongs to the sigma-70 factor family. ECF subfamily.</text>
</comment>
<evidence type="ECO:0000256" key="1">
    <source>
        <dbReference type="ARBA" id="ARBA00010641"/>
    </source>
</evidence>
<dbReference type="GO" id="GO:0003677">
    <property type="term" value="F:DNA binding"/>
    <property type="evidence" value="ECO:0007669"/>
    <property type="project" value="UniProtKB-KW"/>
</dbReference>
<protein>
    <submittedName>
        <fullName evidence="7">RNA polymerase sigma factor</fullName>
    </submittedName>
</protein>
<dbReference type="EMBL" id="QVLX01000006">
    <property type="protein sequence ID" value="RGE86066.1"/>
    <property type="molecule type" value="Genomic_DNA"/>
</dbReference>
<keyword evidence="2" id="KW-0805">Transcription regulation</keyword>